<accession>A0A1G7BBQ3</accession>
<evidence type="ECO:0000313" key="2">
    <source>
        <dbReference type="Proteomes" id="UP000199034"/>
    </source>
</evidence>
<dbReference type="AlphaFoldDB" id="A0A1G7BBQ3"/>
<proteinExistence type="predicted"/>
<gene>
    <name evidence="1" type="ORF">SAMN05421872_117116</name>
</gene>
<organism evidence="1 2">
    <name type="scientific">Nocardioides lianchengensis</name>
    <dbReference type="NCBI Taxonomy" id="1045774"/>
    <lineage>
        <taxon>Bacteria</taxon>
        <taxon>Bacillati</taxon>
        <taxon>Actinomycetota</taxon>
        <taxon>Actinomycetes</taxon>
        <taxon>Propionibacteriales</taxon>
        <taxon>Nocardioidaceae</taxon>
        <taxon>Nocardioides</taxon>
    </lineage>
</organism>
<dbReference type="STRING" id="1045774.SAMN05421872_117116"/>
<protein>
    <submittedName>
        <fullName evidence="1">Uncharacterized protein</fullName>
    </submittedName>
</protein>
<evidence type="ECO:0000313" key="1">
    <source>
        <dbReference type="EMBL" id="SDE24544.1"/>
    </source>
</evidence>
<dbReference type="Proteomes" id="UP000199034">
    <property type="component" value="Unassembled WGS sequence"/>
</dbReference>
<reference evidence="1 2" key="1">
    <citation type="submission" date="2016-10" db="EMBL/GenBank/DDBJ databases">
        <authorList>
            <person name="de Groot N.N."/>
        </authorList>
    </citation>
    <scope>NUCLEOTIDE SEQUENCE [LARGE SCALE GENOMIC DNA]</scope>
    <source>
        <strain evidence="1 2">CGMCC 4.6858</strain>
    </source>
</reference>
<keyword evidence="2" id="KW-1185">Reference proteome</keyword>
<dbReference type="EMBL" id="FMZM01000017">
    <property type="protein sequence ID" value="SDE24544.1"/>
    <property type="molecule type" value="Genomic_DNA"/>
</dbReference>
<sequence>MVKGYRPLMSNESSERAVQLEAVQAVVDRVSSWQDGATEGTVASELRKGATEVGVELTEDEIEKLADAIESEHGAVSAADVLSS</sequence>
<name>A0A1G7BBQ3_9ACTN</name>